<feature type="region of interest" description="Disordered" evidence="1">
    <location>
        <begin position="1"/>
        <end position="20"/>
    </location>
</feature>
<name>A0ABP1G9Z6_9CHLO</name>
<proteinExistence type="predicted"/>
<feature type="domain" description="Thioredoxin" evidence="2">
    <location>
        <begin position="62"/>
        <end position="203"/>
    </location>
</feature>
<dbReference type="Proteomes" id="UP001497392">
    <property type="component" value="Unassembled WGS sequence"/>
</dbReference>
<dbReference type="InterPro" id="IPR044176">
    <property type="entry name" value="TRL4_chloroplastic"/>
</dbReference>
<accession>A0ABP1G9Z6</accession>
<dbReference type="InterPro" id="IPR013766">
    <property type="entry name" value="Thioredoxin_domain"/>
</dbReference>
<dbReference type="PANTHER" id="PTHR47912">
    <property type="entry name" value="THIOREDOXIN-LIKE 4, CHLOROPLASTIC"/>
    <property type="match status" value="1"/>
</dbReference>
<dbReference type="PROSITE" id="PS51352">
    <property type="entry name" value="THIOREDOXIN_2"/>
    <property type="match status" value="1"/>
</dbReference>
<gene>
    <name evidence="3" type="primary">g12289</name>
    <name evidence="3" type="ORF">VP750_LOCUS10946</name>
</gene>
<evidence type="ECO:0000313" key="3">
    <source>
        <dbReference type="EMBL" id="CAL5229040.1"/>
    </source>
</evidence>
<evidence type="ECO:0000313" key="4">
    <source>
        <dbReference type="Proteomes" id="UP001497392"/>
    </source>
</evidence>
<dbReference type="InterPro" id="IPR036249">
    <property type="entry name" value="Thioredoxin-like_sf"/>
</dbReference>
<comment type="caution">
    <text evidence="3">The sequence shown here is derived from an EMBL/GenBank/DDBJ whole genome shotgun (WGS) entry which is preliminary data.</text>
</comment>
<dbReference type="SUPFAM" id="SSF52833">
    <property type="entry name" value="Thioredoxin-like"/>
    <property type="match status" value="1"/>
</dbReference>
<sequence>MNTSRPVEGATGSVTAAQRQHWGRCRPSQVPLGMSCNRQRRQARGRIEVQSLNIDRRQHLEQAWRRQEAEQAAMDLEGSSCCGVDCVTELKNLAHLDRIVESASSSVVAIAFYSRSCGICKEMLKHYSKLCRESGGQMAGARFLKHNIRDDFDDLTDVARLYGIRAVPCFVFFIGGAQMKRMSMMDSRQNPEAVKRLIGWQRNRLDDSLREMIFRAAPSAHR</sequence>
<dbReference type="CDD" id="cd02947">
    <property type="entry name" value="TRX_family"/>
    <property type="match status" value="1"/>
</dbReference>
<protein>
    <submittedName>
        <fullName evidence="3">G12289 protein</fullName>
    </submittedName>
</protein>
<keyword evidence="4" id="KW-1185">Reference proteome</keyword>
<dbReference type="Gene3D" id="3.40.30.10">
    <property type="entry name" value="Glutaredoxin"/>
    <property type="match status" value="1"/>
</dbReference>
<dbReference type="Pfam" id="PF00085">
    <property type="entry name" value="Thioredoxin"/>
    <property type="match status" value="1"/>
</dbReference>
<dbReference type="EMBL" id="CAXHTA020000019">
    <property type="protein sequence ID" value="CAL5229040.1"/>
    <property type="molecule type" value="Genomic_DNA"/>
</dbReference>
<evidence type="ECO:0000256" key="1">
    <source>
        <dbReference type="SAM" id="MobiDB-lite"/>
    </source>
</evidence>
<organism evidence="3 4">
    <name type="scientific">Coccomyxa viridis</name>
    <dbReference type="NCBI Taxonomy" id="1274662"/>
    <lineage>
        <taxon>Eukaryota</taxon>
        <taxon>Viridiplantae</taxon>
        <taxon>Chlorophyta</taxon>
        <taxon>core chlorophytes</taxon>
        <taxon>Trebouxiophyceae</taxon>
        <taxon>Trebouxiophyceae incertae sedis</taxon>
        <taxon>Coccomyxaceae</taxon>
        <taxon>Coccomyxa</taxon>
    </lineage>
</organism>
<dbReference type="PANTHER" id="PTHR47912:SF1">
    <property type="entry name" value="THIOREDOXIN-LIKE 4, CHLOROPLASTIC"/>
    <property type="match status" value="1"/>
</dbReference>
<reference evidence="3 4" key="1">
    <citation type="submission" date="2024-06" db="EMBL/GenBank/DDBJ databases">
        <authorList>
            <person name="Kraege A."/>
            <person name="Thomma B."/>
        </authorList>
    </citation>
    <scope>NUCLEOTIDE SEQUENCE [LARGE SCALE GENOMIC DNA]</scope>
</reference>
<evidence type="ECO:0000259" key="2">
    <source>
        <dbReference type="PROSITE" id="PS51352"/>
    </source>
</evidence>